<keyword evidence="4" id="KW-1185">Reference proteome</keyword>
<feature type="chain" id="PRO_5007572417" description="Lipoprotein" evidence="2">
    <location>
        <begin position="24"/>
        <end position="110"/>
    </location>
</feature>
<accession>A0A150WF27</accession>
<comment type="caution">
    <text evidence="3">The sequence shown here is derived from an EMBL/GenBank/DDBJ whole genome shotgun (WGS) entry which is preliminary data.</text>
</comment>
<dbReference type="PROSITE" id="PS51257">
    <property type="entry name" value="PROKAR_LIPOPROTEIN"/>
    <property type="match status" value="1"/>
</dbReference>
<sequence>MKKQSVILSATLMALLMGCSSKPTEPTAIHPQAPVEGSVTPPAPPPPHDHHHHDHEHPPAPPEALKACENKKQDEKCMFQTPRKDVIRGTCLPHGPEAKLECHPQPPKKK</sequence>
<proteinExistence type="predicted"/>
<dbReference type="RefSeq" id="WP_061836636.1">
    <property type="nucleotide sequence ID" value="NZ_LUKE01000006.1"/>
</dbReference>
<feature type="region of interest" description="Disordered" evidence="1">
    <location>
        <begin position="87"/>
        <end position="110"/>
    </location>
</feature>
<evidence type="ECO:0000256" key="1">
    <source>
        <dbReference type="SAM" id="MobiDB-lite"/>
    </source>
</evidence>
<name>A0A150WF27_BDEBC</name>
<dbReference type="EMBL" id="LUKE01000006">
    <property type="protein sequence ID" value="KYG61554.1"/>
    <property type="molecule type" value="Genomic_DNA"/>
</dbReference>
<feature type="region of interest" description="Disordered" evidence="1">
    <location>
        <begin position="21"/>
        <end position="71"/>
    </location>
</feature>
<feature type="signal peptide" evidence="2">
    <location>
        <begin position="1"/>
        <end position="23"/>
    </location>
</feature>
<evidence type="ECO:0000256" key="2">
    <source>
        <dbReference type="SAM" id="SignalP"/>
    </source>
</evidence>
<evidence type="ECO:0000313" key="3">
    <source>
        <dbReference type="EMBL" id="KYG61554.1"/>
    </source>
</evidence>
<dbReference type="AlphaFoldDB" id="A0A150WF27"/>
<dbReference type="Proteomes" id="UP000075320">
    <property type="component" value="Unassembled WGS sequence"/>
</dbReference>
<keyword evidence="2" id="KW-0732">Signal</keyword>
<protein>
    <recommendedName>
        <fullName evidence="5">Lipoprotein</fullName>
    </recommendedName>
</protein>
<gene>
    <name evidence="3" type="ORF">AZI86_17770</name>
</gene>
<reference evidence="3 4" key="1">
    <citation type="submission" date="2016-03" db="EMBL/GenBank/DDBJ databases">
        <authorList>
            <person name="Ploux O."/>
        </authorList>
    </citation>
    <scope>NUCLEOTIDE SEQUENCE [LARGE SCALE GENOMIC DNA]</scope>
    <source>
        <strain evidence="3 4">R0</strain>
    </source>
</reference>
<evidence type="ECO:0008006" key="5">
    <source>
        <dbReference type="Google" id="ProtNLM"/>
    </source>
</evidence>
<organism evidence="3 4">
    <name type="scientific">Bdellovibrio bacteriovorus</name>
    <dbReference type="NCBI Taxonomy" id="959"/>
    <lineage>
        <taxon>Bacteria</taxon>
        <taxon>Pseudomonadati</taxon>
        <taxon>Bdellovibrionota</taxon>
        <taxon>Bdellovibrionia</taxon>
        <taxon>Bdellovibrionales</taxon>
        <taxon>Pseudobdellovibrionaceae</taxon>
        <taxon>Bdellovibrio</taxon>
    </lineage>
</organism>
<evidence type="ECO:0000313" key="4">
    <source>
        <dbReference type="Proteomes" id="UP000075320"/>
    </source>
</evidence>